<feature type="transmembrane region" description="Helical" evidence="7">
    <location>
        <begin position="101"/>
        <end position="118"/>
    </location>
</feature>
<feature type="domain" description="Major facilitator superfamily (MFS) profile" evidence="8">
    <location>
        <begin position="1"/>
        <end position="382"/>
    </location>
</feature>
<sequence length="406" mass="43306">MLVYILAVGVFGILNTEMGFVGVLPFIASQFDVSIMEAGTLVSLFALGVAIAGPTMPLLFSGINRKLVMLMVLGIFILGNIVSIFAPNFTILLIARVIPAFFHPIYCSLAFSVAAASVKPELAPKAVTKIVIGVSAGMVIGVPISNFIAGAFSLKMALSFFAFINVFVFLVTLIFVPSMPVKQRLSYGSQISVLKKPMLLISILAVILMNGAVFGVFNYLAEYLGHVTAVSLSTTSVMLFVYGAMNIFGSMLAGELLTRNALHTVRFFIIALFGMYSLLFLGGQFLIPMIILTILWGLLGGINANATQYWISHAAPEAPDLANGVFLTSANLGTTLGTAVGGVFIAEWGTPYVVLVGLSFIALAGLVIFAQINCLTEKNSLNLKKVLELESSPGIILKKKKKNTVL</sequence>
<feature type="transmembrane region" description="Helical" evidence="7">
    <location>
        <begin position="5"/>
        <end position="28"/>
    </location>
</feature>
<keyword evidence="4 7" id="KW-0812">Transmembrane</keyword>
<feature type="transmembrane region" description="Helical" evidence="7">
    <location>
        <begin position="352"/>
        <end position="375"/>
    </location>
</feature>
<keyword evidence="6 7" id="KW-0472">Membrane</keyword>
<organism evidence="9 10">
    <name type="scientific">Pectinatus haikarae</name>
    <dbReference type="NCBI Taxonomy" id="349096"/>
    <lineage>
        <taxon>Bacteria</taxon>
        <taxon>Bacillati</taxon>
        <taxon>Bacillota</taxon>
        <taxon>Negativicutes</taxon>
        <taxon>Selenomonadales</taxon>
        <taxon>Selenomonadaceae</taxon>
        <taxon>Pectinatus</taxon>
    </lineage>
</organism>
<comment type="caution">
    <text evidence="9">The sequence shown here is derived from an EMBL/GenBank/DDBJ whole genome shotgun (WGS) entry which is preliminary data.</text>
</comment>
<comment type="subcellular location">
    <subcellularLocation>
        <location evidence="1">Cell membrane</location>
        <topology evidence="1">Multi-pass membrane protein</topology>
    </subcellularLocation>
</comment>
<dbReference type="PANTHER" id="PTHR43124">
    <property type="entry name" value="PURINE EFFLUX PUMP PBUE"/>
    <property type="match status" value="1"/>
</dbReference>
<dbReference type="PANTHER" id="PTHR43124:SF3">
    <property type="entry name" value="CHLORAMPHENICOL EFFLUX PUMP RV0191"/>
    <property type="match status" value="1"/>
</dbReference>
<feature type="transmembrane region" description="Helical" evidence="7">
    <location>
        <begin position="325"/>
        <end position="346"/>
    </location>
</feature>
<keyword evidence="2" id="KW-0813">Transport</keyword>
<evidence type="ECO:0000256" key="3">
    <source>
        <dbReference type="ARBA" id="ARBA00022475"/>
    </source>
</evidence>
<dbReference type="Pfam" id="PF07690">
    <property type="entry name" value="MFS_1"/>
    <property type="match status" value="1"/>
</dbReference>
<dbReference type="SUPFAM" id="SSF103473">
    <property type="entry name" value="MFS general substrate transporter"/>
    <property type="match status" value="1"/>
</dbReference>
<evidence type="ECO:0000259" key="8">
    <source>
        <dbReference type="PROSITE" id="PS50850"/>
    </source>
</evidence>
<feature type="transmembrane region" description="Helical" evidence="7">
    <location>
        <begin position="40"/>
        <end position="60"/>
    </location>
</feature>
<dbReference type="InterPro" id="IPR050189">
    <property type="entry name" value="MFS_Efflux_Transporters"/>
</dbReference>
<evidence type="ECO:0000256" key="2">
    <source>
        <dbReference type="ARBA" id="ARBA00022448"/>
    </source>
</evidence>
<accession>A0ABT9YBU9</accession>
<evidence type="ECO:0000256" key="6">
    <source>
        <dbReference type="ARBA" id="ARBA00023136"/>
    </source>
</evidence>
<dbReference type="RefSeq" id="WP_307225408.1">
    <property type="nucleotide sequence ID" value="NZ_JAUSUE010000034.1"/>
</dbReference>
<gene>
    <name evidence="9" type="ORF">J2S01_002941</name>
</gene>
<feature type="transmembrane region" description="Helical" evidence="7">
    <location>
        <begin position="223"/>
        <end position="248"/>
    </location>
</feature>
<reference evidence="9 10" key="1">
    <citation type="submission" date="2023-07" db="EMBL/GenBank/DDBJ databases">
        <title>Genomic Encyclopedia of Type Strains, Phase IV (KMG-IV): sequencing the most valuable type-strain genomes for metagenomic binning, comparative biology and taxonomic classification.</title>
        <authorList>
            <person name="Goeker M."/>
        </authorList>
    </citation>
    <scope>NUCLEOTIDE SEQUENCE [LARGE SCALE GENOMIC DNA]</scope>
    <source>
        <strain evidence="9 10">DSM 16980</strain>
    </source>
</reference>
<dbReference type="Gene3D" id="1.20.1250.20">
    <property type="entry name" value="MFS general substrate transporter like domains"/>
    <property type="match status" value="2"/>
</dbReference>
<dbReference type="CDD" id="cd17324">
    <property type="entry name" value="MFS_NepI_like"/>
    <property type="match status" value="1"/>
</dbReference>
<evidence type="ECO:0000256" key="1">
    <source>
        <dbReference type="ARBA" id="ARBA00004651"/>
    </source>
</evidence>
<feature type="transmembrane region" description="Helical" evidence="7">
    <location>
        <begin position="158"/>
        <end position="176"/>
    </location>
</feature>
<dbReference type="InterPro" id="IPR011701">
    <property type="entry name" value="MFS"/>
</dbReference>
<feature type="transmembrane region" description="Helical" evidence="7">
    <location>
        <begin position="285"/>
        <end position="304"/>
    </location>
</feature>
<keyword evidence="3" id="KW-1003">Cell membrane</keyword>
<keyword evidence="10" id="KW-1185">Reference proteome</keyword>
<dbReference type="EMBL" id="JAUSUE010000034">
    <property type="protein sequence ID" value="MDQ0205196.1"/>
    <property type="molecule type" value="Genomic_DNA"/>
</dbReference>
<feature type="transmembrane region" description="Helical" evidence="7">
    <location>
        <begin position="260"/>
        <end position="279"/>
    </location>
</feature>
<feature type="transmembrane region" description="Helical" evidence="7">
    <location>
        <begin position="130"/>
        <end position="152"/>
    </location>
</feature>
<feature type="transmembrane region" description="Helical" evidence="7">
    <location>
        <begin position="67"/>
        <end position="95"/>
    </location>
</feature>
<dbReference type="Proteomes" id="UP001239167">
    <property type="component" value="Unassembled WGS sequence"/>
</dbReference>
<dbReference type="InterPro" id="IPR036259">
    <property type="entry name" value="MFS_trans_sf"/>
</dbReference>
<name>A0ABT9YBU9_9FIRM</name>
<evidence type="ECO:0000256" key="4">
    <source>
        <dbReference type="ARBA" id="ARBA00022692"/>
    </source>
</evidence>
<evidence type="ECO:0000256" key="5">
    <source>
        <dbReference type="ARBA" id="ARBA00022989"/>
    </source>
</evidence>
<evidence type="ECO:0000256" key="7">
    <source>
        <dbReference type="SAM" id="Phobius"/>
    </source>
</evidence>
<protein>
    <submittedName>
        <fullName evidence="9">MFS family arabinose efflux permease</fullName>
    </submittedName>
</protein>
<evidence type="ECO:0000313" key="10">
    <source>
        <dbReference type="Proteomes" id="UP001239167"/>
    </source>
</evidence>
<feature type="transmembrane region" description="Helical" evidence="7">
    <location>
        <begin position="197"/>
        <end position="217"/>
    </location>
</feature>
<evidence type="ECO:0000313" key="9">
    <source>
        <dbReference type="EMBL" id="MDQ0205196.1"/>
    </source>
</evidence>
<keyword evidence="5 7" id="KW-1133">Transmembrane helix</keyword>
<dbReference type="PROSITE" id="PS50850">
    <property type="entry name" value="MFS"/>
    <property type="match status" value="1"/>
</dbReference>
<proteinExistence type="predicted"/>
<dbReference type="InterPro" id="IPR020846">
    <property type="entry name" value="MFS_dom"/>
</dbReference>